<proteinExistence type="predicted"/>
<name>A0A3M9YJD5_9PEZI</name>
<organism evidence="1 2">
    <name type="scientific">Verticillium nonalfalfae</name>
    <dbReference type="NCBI Taxonomy" id="1051616"/>
    <lineage>
        <taxon>Eukaryota</taxon>
        <taxon>Fungi</taxon>
        <taxon>Dikarya</taxon>
        <taxon>Ascomycota</taxon>
        <taxon>Pezizomycotina</taxon>
        <taxon>Sordariomycetes</taxon>
        <taxon>Hypocreomycetidae</taxon>
        <taxon>Glomerellales</taxon>
        <taxon>Plectosphaerellaceae</taxon>
        <taxon>Verticillium</taxon>
    </lineage>
</organism>
<dbReference type="EMBL" id="RBVV01000005">
    <property type="protein sequence ID" value="RNJ60657.1"/>
    <property type="molecule type" value="Genomic_DNA"/>
</dbReference>
<sequence length="263" mass="29994">MAQFPMGDIQRIQGKREQSLKNLKEALKIRLLVVPCDSIWALDIRISLLVAYRDFGMLSEAQKTVEQLEQEGALQNSFDRHCQVFHLKALLLADRGYISKAILQLEQLFYGTERQNFTRSFLWVILDLATLLRGRNPREGGKIAEVLFDHILVDQAPNKKLEESQLSAQNVLKIPEVDEDLALYTDAEEGTESVTVFDDLDPDPPRLLQLAEKALTLTRQRQSEAVDQLLQKEHVAWYRPQDLWVKFGGPPSDTSLMKAPIAK</sequence>
<dbReference type="Proteomes" id="UP000267145">
    <property type="component" value="Unassembled WGS sequence"/>
</dbReference>
<evidence type="ECO:0000313" key="1">
    <source>
        <dbReference type="EMBL" id="RNJ60657.1"/>
    </source>
</evidence>
<dbReference type="GeneID" id="39610414"/>
<dbReference type="InterPro" id="IPR011990">
    <property type="entry name" value="TPR-like_helical_dom_sf"/>
</dbReference>
<evidence type="ECO:0000313" key="2">
    <source>
        <dbReference type="Proteomes" id="UP000267145"/>
    </source>
</evidence>
<dbReference type="AlphaFoldDB" id="A0A3M9YJD5"/>
<gene>
    <name evidence="1" type="ORF">D7B24_006725</name>
</gene>
<protein>
    <submittedName>
        <fullName evidence="1">Uncharacterized protein</fullName>
    </submittedName>
</protein>
<keyword evidence="2" id="KW-1185">Reference proteome</keyword>
<dbReference type="STRING" id="1051616.A0A3M9YJD5"/>
<reference evidence="1 2" key="1">
    <citation type="submission" date="2018-10" db="EMBL/GenBank/DDBJ databases">
        <title>Genome sequence of Verticillium nonalfalfae VnAa140.</title>
        <authorList>
            <person name="Stajich J.E."/>
            <person name="Kasson M.T."/>
        </authorList>
    </citation>
    <scope>NUCLEOTIDE SEQUENCE [LARGE SCALE GENOMIC DNA]</scope>
    <source>
        <strain evidence="1 2">VnAa140</strain>
    </source>
</reference>
<comment type="caution">
    <text evidence="1">The sequence shown here is derived from an EMBL/GenBank/DDBJ whole genome shotgun (WGS) entry which is preliminary data.</text>
</comment>
<dbReference type="RefSeq" id="XP_028498815.1">
    <property type="nucleotide sequence ID" value="XM_028640849.1"/>
</dbReference>
<accession>A0A3M9YJD5</accession>
<dbReference type="SUPFAM" id="SSF48452">
    <property type="entry name" value="TPR-like"/>
    <property type="match status" value="1"/>
</dbReference>